<keyword evidence="1" id="KW-0808">Transferase</keyword>
<dbReference type="EMBL" id="UYJE01007185">
    <property type="protein sequence ID" value="VDI52532.1"/>
    <property type="molecule type" value="Genomic_DNA"/>
</dbReference>
<dbReference type="PANTHER" id="PTHR33050">
    <property type="entry name" value="REVERSE TRANSCRIPTASE DOMAIN-CONTAINING PROTEIN"/>
    <property type="match status" value="1"/>
</dbReference>
<dbReference type="GO" id="GO:0016787">
    <property type="term" value="F:hydrolase activity"/>
    <property type="evidence" value="ECO:0007669"/>
    <property type="project" value="UniProtKB-KW"/>
</dbReference>
<dbReference type="CDD" id="cd09275">
    <property type="entry name" value="RNase_HI_RT_DIRS1"/>
    <property type="match status" value="1"/>
</dbReference>
<evidence type="ECO:0000313" key="8">
    <source>
        <dbReference type="EMBL" id="VDI52532.1"/>
    </source>
</evidence>
<dbReference type="GO" id="GO:0004519">
    <property type="term" value="F:endonuclease activity"/>
    <property type="evidence" value="ECO:0007669"/>
    <property type="project" value="UniProtKB-KW"/>
</dbReference>
<keyword evidence="5" id="KW-0378">Hydrolase</keyword>
<keyword evidence="2" id="KW-0548">Nucleotidyltransferase</keyword>
<dbReference type="InterPro" id="IPR043502">
    <property type="entry name" value="DNA/RNA_pol_sf"/>
</dbReference>
<protein>
    <recommendedName>
        <fullName evidence="7">Reverse transcriptase RNase H-like domain-containing protein</fullName>
    </recommendedName>
</protein>
<dbReference type="Pfam" id="PF17917">
    <property type="entry name" value="RT_RNaseH"/>
    <property type="match status" value="1"/>
</dbReference>
<accession>A0A8B6FPV2</accession>
<dbReference type="Proteomes" id="UP000596742">
    <property type="component" value="Unassembled WGS sequence"/>
</dbReference>
<evidence type="ECO:0000256" key="3">
    <source>
        <dbReference type="ARBA" id="ARBA00022722"/>
    </source>
</evidence>
<evidence type="ECO:0000313" key="9">
    <source>
        <dbReference type="Proteomes" id="UP000596742"/>
    </source>
</evidence>
<evidence type="ECO:0000256" key="4">
    <source>
        <dbReference type="ARBA" id="ARBA00022759"/>
    </source>
</evidence>
<sequence length="449" mass="52333">MVKYWRENGVNIVLYLDDGLGMDEGYKNCKDTSEFVKSSLKLAGFIVNEEKSIFEPVQCLEWLGLIWDSKDFTLKVPERRIKDTKDSLDIILKSFSNLNARMLAQFAGRIISMSPVMGNVTNLMTRHIYFAIENRKTWDSKLYLVYEKCVLAELKFWQENLLELNEKRLLNDSLPRIMIYSDASNVALGAYTVESNEKIFHCMLNENEKKLSSTWRELRAIQLSLNSFEPDLKCKIVKWHTDNQNCVNIINKGSTKLHLQHLAYDIFRICTRSGITLCPTWIPRCENFKADFISKMVDIDDWQTSFQFFTFMNEIWGPYTIDRFANFHNTKSKRFHSKFWNPGSTAIDAFAQNWTMENNWMVPPISLVAKSIKHLILCRAEGTLIVPKWPSSAFWSLIFNRRLEFQPYVIEVLDFSSGQNIFIQGQNKNSIFGTKHFKSDILAIKMKAT</sequence>
<dbReference type="InterPro" id="IPR052055">
    <property type="entry name" value="Hepadnavirus_pol/RT"/>
</dbReference>
<dbReference type="AlphaFoldDB" id="A0A8B6FPV2"/>
<name>A0A8B6FPV2_MYTGA</name>
<comment type="caution">
    <text evidence="8">The sequence shown here is derived from an EMBL/GenBank/DDBJ whole genome shotgun (WGS) entry which is preliminary data.</text>
</comment>
<keyword evidence="4" id="KW-0255">Endonuclease</keyword>
<dbReference type="OrthoDB" id="6128509at2759"/>
<evidence type="ECO:0000256" key="6">
    <source>
        <dbReference type="ARBA" id="ARBA00022918"/>
    </source>
</evidence>
<dbReference type="PANTHER" id="PTHR33050:SF7">
    <property type="entry name" value="RIBONUCLEASE H"/>
    <property type="match status" value="1"/>
</dbReference>
<evidence type="ECO:0000256" key="5">
    <source>
        <dbReference type="ARBA" id="ARBA00022801"/>
    </source>
</evidence>
<evidence type="ECO:0000256" key="2">
    <source>
        <dbReference type="ARBA" id="ARBA00022695"/>
    </source>
</evidence>
<dbReference type="InterPro" id="IPR041373">
    <property type="entry name" value="RT_RNaseH"/>
</dbReference>
<proteinExistence type="predicted"/>
<keyword evidence="6" id="KW-0695">RNA-directed DNA polymerase</keyword>
<feature type="domain" description="Reverse transcriptase RNase H-like" evidence="7">
    <location>
        <begin position="177"/>
        <end position="261"/>
    </location>
</feature>
<evidence type="ECO:0000259" key="7">
    <source>
        <dbReference type="Pfam" id="PF17917"/>
    </source>
</evidence>
<keyword evidence="3" id="KW-0540">Nuclease</keyword>
<evidence type="ECO:0000256" key="1">
    <source>
        <dbReference type="ARBA" id="ARBA00022679"/>
    </source>
</evidence>
<organism evidence="8 9">
    <name type="scientific">Mytilus galloprovincialis</name>
    <name type="common">Mediterranean mussel</name>
    <dbReference type="NCBI Taxonomy" id="29158"/>
    <lineage>
        <taxon>Eukaryota</taxon>
        <taxon>Metazoa</taxon>
        <taxon>Spiralia</taxon>
        <taxon>Lophotrochozoa</taxon>
        <taxon>Mollusca</taxon>
        <taxon>Bivalvia</taxon>
        <taxon>Autobranchia</taxon>
        <taxon>Pteriomorphia</taxon>
        <taxon>Mytilida</taxon>
        <taxon>Mytiloidea</taxon>
        <taxon>Mytilidae</taxon>
        <taxon>Mytilinae</taxon>
        <taxon>Mytilus</taxon>
    </lineage>
</organism>
<keyword evidence="9" id="KW-1185">Reference proteome</keyword>
<gene>
    <name evidence="8" type="ORF">MGAL_10B090781</name>
</gene>
<dbReference type="SUPFAM" id="SSF56672">
    <property type="entry name" value="DNA/RNA polymerases"/>
    <property type="match status" value="1"/>
</dbReference>
<dbReference type="GO" id="GO:0003964">
    <property type="term" value="F:RNA-directed DNA polymerase activity"/>
    <property type="evidence" value="ECO:0007669"/>
    <property type="project" value="UniProtKB-KW"/>
</dbReference>
<reference evidence="8" key="1">
    <citation type="submission" date="2018-11" db="EMBL/GenBank/DDBJ databases">
        <authorList>
            <person name="Alioto T."/>
            <person name="Alioto T."/>
        </authorList>
    </citation>
    <scope>NUCLEOTIDE SEQUENCE</scope>
</reference>